<keyword evidence="2" id="KW-0964">Secreted</keyword>
<dbReference type="PANTHER" id="PTHR16146">
    <property type="entry name" value="INTELECTIN"/>
    <property type="match status" value="1"/>
</dbReference>
<dbReference type="GO" id="GO:0005509">
    <property type="term" value="F:calcium ion binding"/>
    <property type="evidence" value="ECO:0007669"/>
    <property type="project" value="InterPro"/>
</dbReference>
<dbReference type="InterPro" id="IPR018097">
    <property type="entry name" value="EGF_Ca-bd_CS"/>
</dbReference>
<organism evidence="16 17">
    <name type="scientific">Pocillopora damicornis</name>
    <name type="common">Cauliflower coral</name>
    <name type="synonym">Millepora damicornis</name>
    <dbReference type="NCBI Taxonomy" id="46731"/>
    <lineage>
        <taxon>Eukaryota</taxon>
        <taxon>Metazoa</taxon>
        <taxon>Cnidaria</taxon>
        <taxon>Anthozoa</taxon>
        <taxon>Hexacorallia</taxon>
        <taxon>Scleractinia</taxon>
        <taxon>Astrocoeniina</taxon>
        <taxon>Pocilloporidae</taxon>
        <taxon>Pocillopora</taxon>
    </lineage>
</organism>
<gene>
    <name evidence="16" type="ORF">pdam_00022410</name>
</gene>
<feature type="chain" id="PRO_5018034586" evidence="12">
    <location>
        <begin position="27"/>
        <end position="929"/>
    </location>
</feature>
<dbReference type="SMART" id="SM00179">
    <property type="entry name" value="EGF_CA"/>
    <property type="match status" value="4"/>
</dbReference>
<dbReference type="InterPro" id="IPR036056">
    <property type="entry name" value="Fibrinogen-like_C"/>
</dbReference>
<evidence type="ECO:0000259" key="14">
    <source>
        <dbReference type="PROSITE" id="PS50948"/>
    </source>
</evidence>
<sequence>MLLMACRHASFFTVLFFISQLSRDDASQQCGAGGELYSFYQMMLKGHTYKSFKTATGTPECREACLADVRCQSYNVVMFIAICELNNRTKEARPEDFVTNKDRYYMAKGPKRVRLGSIRELPAESCKEIKASEGGKAVSGNNYWMDSTRSGNSILAGCDMKTEGSYKTWFLEFCCHANERTLLNRFSLSLVADYCVKHQCQNDAKCVNRETNYTCACNSSGWTGKYCEKDVNECVEGLHGCDPNAICNNTVGSYNCTCRPGLIGDGRNSCISTSKDVNHCVETLKKTAFLPPGHSCKEIRNASSHLKDGEYWIAFKKNRSLLKVFCDMTTDGGGWLLVSSVIVNNASSLWYSDESSYHEISNCHNKSLLLTTDAMKELRTQLSFAQLRFHCSKNKGRTLHFTTAANSKGEAVVQYFSGQTDAFPKACGSFVRMKDDNSKIAADCNQWSNKQWGYFQGKKRYRAVASVPKKYRWALLSSRYECDDSIHNDGKYFGLSTDNASQQCGTGGDLYSIYQMIFKGHTYKTFKTAPGTLQCRDTCLADVRCQSFNVVMFIAICALNNRTKEVRPEDFVKNKDRYYTAKGPKRGDRNAKINKQYYIASYCVKHQCQNNAKCANRETNYTCGCNSSGWTGKYCEKDVNECVEGLHGCDPNAICDNIVGSYKCTCRPGLFGDRRNSCISTSHSFKEIRNTSSHLKDGEYWIALKKNGSLLKVYCDMTTEGGGWLLVSNVVVGNPSSLWYSFESSYREISNCHNKSLLLTIDAMKELRRHLSFTQLRFHCSKNKGRTLHLTTAANSSGEVVVQYFSGQTDANPKACGSFKLAVDCNQWWNKVWGYSYFGKNRYRVVAYVHGKYHRRFEGSSRWECDDFRINGAEYFDLSTGFTLSAMNLPYSPFAKMGHFNAVPLGSIRELPAESCKEIKASEGGKVVS</sequence>
<dbReference type="SUPFAM" id="SSF57184">
    <property type="entry name" value="Growth factor receptor domain"/>
    <property type="match status" value="1"/>
</dbReference>
<feature type="domain" description="EGF-like" evidence="13">
    <location>
        <begin position="191"/>
        <end position="228"/>
    </location>
</feature>
<dbReference type="EMBL" id="RCHS01003879">
    <property type="protein sequence ID" value="RMX39066.1"/>
    <property type="molecule type" value="Genomic_DNA"/>
</dbReference>
<evidence type="ECO:0000256" key="6">
    <source>
        <dbReference type="ARBA" id="ARBA00022734"/>
    </source>
</evidence>
<evidence type="ECO:0000256" key="8">
    <source>
        <dbReference type="ARBA" id="ARBA00022837"/>
    </source>
</evidence>
<accession>A0A3M6TCE3</accession>
<keyword evidence="10" id="KW-1015">Disulfide bond</keyword>
<dbReference type="SUPFAM" id="SSF56496">
    <property type="entry name" value="Fibrinogen C-terminal domain-like"/>
    <property type="match status" value="2"/>
</dbReference>
<dbReference type="PROSITE" id="PS00010">
    <property type="entry name" value="ASX_HYDROXYL"/>
    <property type="match status" value="4"/>
</dbReference>
<dbReference type="PROSITE" id="PS50948">
    <property type="entry name" value="PAN"/>
    <property type="match status" value="1"/>
</dbReference>
<dbReference type="CDD" id="cd00054">
    <property type="entry name" value="EGF_CA"/>
    <property type="match status" value="4"/>
</dbReference>
<dbReference type="PROSITE" id="PS01187">
    <property type="entry name" value="EGF_CA"/>
    <property type="match status" value="2"/>
</dbReference>
<comment type="caution">
    <text evidence="16">The sequence shown here is derived from an EMBL/GenBank/DDBJ whole genome shotgun (WGS) entry which is preliminary data.</text>
</comment>
<evidence type="ECO:0000256" key="1">
    <source>
        <dbReference type="ARBA" id="ARBA00004613"/>
    </source>
</evidence>
<feature type="domain" description="Apple" evidence="14">
    <location>
        <begin position="30"/>
        <end position="110"/>
    </location>
</feature>
<dbReference type="InterPro" id="IPR024731">
    <property type="entry name" value="NELL2-like_EGF"/>
</dbReference>
<evidence type="ECO:0000313" key="16">
    <source>
        <dbReference type="EMBL" id="RMX39066.1"/>
    </source>
</evidence>
<keyword evidence="5 12" id="KW-0732">Signal</keyword>
<dbReference type="InterPro" id="IPR014716">
    <property type="entry name" value="Fibrinogen_a/b/g_C_1"/>
</dbReference>
<dbReference type="PANTHER" id="PTHR16146:SF46">
    <property type="entry name" value="INTELECTIN-1A-RELATED"/>
    <property type="match status" value="1"/>
</dbReference>
<evidence type="ECO:0000256" key="2">
    <source>
        <dbReference type="ARBA" id="ARBA00022525"/>
    </source>
</evidence>
<keyword evidence="4" id="KW-0479">Metal-binding</keyword>
<feature type="non-terminal residue" evidence="16">
    <location>
        <position position="929"/>
    </location>
</feature>
<dbReference type="STRING" id="46731.A0A3M6TCE3"/>
<dbReference type="SMART" id="SM00181">
    <property type="entry name" value="EGF"/>
    <property type="match status" value="4"/>
</dbReference>
<protein>
    <submittedName>
        <fullName evidence="16">Uncharacterized protein</fullName>
    </submittedName>
</protein>
<dbReference type="Gene3D" id="2.60.120.1000">
    <property type="match status" value="1"/>
</dbReference>
<comment type="caution">
    <text evidence="11">Lacks conserved residue(s) required for the propagation of feature annotation.</text>
</comment>
<keyword evidence="17" id="KW-1185">Reference proteome</keyword>
<dbReference type="Pfam" id="PF01410">
    <property type="entry name" value="COLFI"/>
    <property type="match status" value="1"/>
</dbReference>
<dbReference type="InterPro" id="IPR002181">
    <property type="entry name" value="Fibrinogen_a/b/g_C_dom"/>
</dbReference>
<dbReference type="InterPro" id="IPR000885">
    <property type="entry name" value="Fib_collagen_C"/>
</dbReference>
<keyword evidence="8" id="KW-0106">Calcium</keyword>
<dbReference type="Pfam" id="PF12947">
    <property type="entry name" value="EGF_3"/>
    <property type="match status" value="2"/>
</dbReference>
<dbReference type="InterPro" id="IPR003609">
    <property type="entry name" value="Pan_app"/>
</dbReference>
<dbReference type="InterPro" id="IPR000152">
    <property type="entry name" value="EGF-type_Asp/Asn_hydroxyl_site"/>
</dbReference>
<dbReference type="SUPFAM" id="SSF57196">
    <property type="entry name" value="EGF/Laminin"/>
    <property type="match status" value="2"/>
</dbReference>
<dbReference type="NCBIfam" id="NF040941">
    <property type="entry name" value="GGGWT_bact"/>
    <property type="match status" value="2"/>
</dbReference>
<dbReference type="PROSITE" id="PS50026">
    <property type="entry name" value="EGF_3"/>
    <property type="match status" value="4"/>
</dbReference>
<evidence type="ECO:0000259" key="13">
    <source>
        <dbReference type="PROSITE" id="PS50026"/>
    </source>
</evidence>
<dbReference type="InterPro" id="IPR001881">
    <property type="entry name" value="EGF-like_Ca-bd_dom"/>
</dbReference>
<evidence type="ECO:0000256" key="11">
    <source>
        <dbReference type="PROSITE-ProRule" id="PRU00076"/>
    </source>
</evidence>
<evidence type="ECO:0000313" key="17">
    <source>
        <dbReference type="Proteomes" id="UP000275408"/>
    </source>
</evidence>
<dbReference type="GO" id="GO:0005581">
    <property type="term" value="C:collagen trimer"/>
    <property type="evidence" value="ECO:0007669"/>
    <property type="project" value="UniProtKB-KW"/>
</dbReference>
<dbReference type="OrthoDB" id="26719at2759"/>
<dbReference type="InterPro" id="IPR000742">
    <property type="entry name" value="EGF"/>
</dbReference>
<dbReference type="Pfam" id="PF00008">
    <property type="entry name" value="EGF"/>
    <property type="match status" value="1"/>
</dbReference>
<dbReference type="Proteomes" id="UP000275408">
    <property type="component" value="Unassembled WGS sequence"/>
</dbReference>
<keyword evidence="7" id="KW-0677">Repeat</keyword>
<dbReference type="Gene3D" id="3.90.215.10">
    <property type="entry name" value="Gamma Fibrinogen, chain A, domain 1"/>
    <property type="match status" value="1"/>
</dbReference>
<keyword evidence="9" id="KW-0176">Collagen</keyword>
<evidence type="ECO:0000256" key="10">
    <source>
        <dbReference type="ARBA" id="ARBA00023157"/>
    </source>
</evidence>
<evidence type="ECO:0000256" key="5">
    <source>
        <dbReference type="ARBA" id="ARBA00022729"/>
    </source>
</evidence>
<dbReference type="Gene3D" id="2.10.25.10">
    <property type="entry name" value="Laminin"/>
    <property type="match status" value="4"/>
</dbReference>
<evidence type="ECO:0000256" key="3">
    <source>
        <dbReference type="ARBA" id="ARBA00022536"/>
    </source>
</evidence>
<comment type="subcellular location">
    <subcellularLocation>
        <location evidence="1">Secreted</location>
    </subcellularLocation>
</comment>
<dbReference type="InterPro" id="IPR009030">
    <property type="entry name" value="Growth_fac_rcpt_cys_sf"/>
</dbReference>
<feature type="domain" description="EGF-like" evidence="13">
    <location>
        <begin position="638"/>
        <end position="676"/>
    </location>
</feature>
<dbReference type="GO" id="GO:0005201">
    <property type="term" value="F:extracellular matrix structural constituent"/>
    <property type="evidence" value="ECO:0007669"/>
    <property type="project" value="InterPro"/>
</dbReference>
<keyword evidence="6" id="KW-0430">Lectin</keyword>
<dbReference type="GO" id="GO:0070492">
    <property type="term" value="F:oligosaccharide binding"/>
    <property type="evidence" value="ECO:0007669"/>
    <property type="project" value="TreeGrafter"/>
</dbReference>
<feature type="domain" description="EGF-like" evidence="13">
    <location>
        <begin position="230"/>
        <end position="271"/>
    </location>
</feature>
<feature type="domain" description="EGF-like" evidence="13">
    <location>
        <begin position="599"/>
        <end position="636"/>
    </location>
</feature>
<dbReference type="FunFam" id="2.10.25.10:FF:000038">
    <property type="entry name" value="Fibrillin 2"/>
    <property type="match status" value="2"/>
</dbReference>
<evidence type="ECO:0000256" key="4">
    <source>
        <dbReference type="ARBA" id="ARBA00022723"/>
    </source>
</evidence>
<evidence type="ECO:0000256" key="12">
    <source>
        <dbReference type="SAM" id="SignalP"/>
    </source>
</evidence>
<name>A0A3M6TCE3_POCDA</name>
<keyword evidence="3 11" id="KW-0245">EGF-like domain</keyword>
<evidence type="ECO:0000256" key="9">
    <source>
        <dbReference type="ARBA" id="ARBA00023119"/>
    </source>
</evidence>
<proteinExistence type="predicted"/>
<evidence type="ECO:0000259" key="15">
    <source>
        <dbReference type="PROSITE" id="PS51406"/>
    </source>
</evidence>
<feature type="signal peptide" evidence="12">
    <location>
        <begin position="1"/>
        <end position="26"/>
    </location>
</feature>
<feature type="domain" description="Fibrinogen C-terminal" evidence="15">
    <location>
        <begin position="287"/>
        <end position="338"/>
    </location>
</feature>
<dbReference type="Pfam" id="PF00147">
    <property type="entry name" value="Fibrinogen_C"/>
    <property type="match status" value="1"/>
</dbReference>
<dbReference type="PROSITE" id="PS51406">
    <property type="entry name" value="FIBRINOGEN_C_2"/>
    <property type="match status" value="1"/>
</dbReference>
<reference evidence="16 17" key="1">
    <citation type="journal article" date="2018" name="Sci. Rep.">
        <title>Comparative analysis of the Pocillopora damicornis genome highlights role of immune system in coral evolution.</title>
        <authorList>
            <person name="Cunning R."/>
            <person name="Bay R.A."/>
            <person name="Gillette P."/>
            <person name="Baker A.C."/>
            <person name="Traylor-Knowles N."/>
        </authorList>
    </citation>
    <scope>NUCLEOTIDE SEQUENCE [LARGE SCALE GENOMIC DNA]</scope>
    <source>
        <strain evidence="16">RSMAS</strain>
        <tissue evidence="16">Whole animal</tissue>
    </source>
</reference>
<evidence type="ECO:0000256" key="7">
    <source>
        <dbReference type="ARBA" id="ARBA00022737"/>
    </source>
</evidence>
<dbReference type="AlphaFoldDB" id="A0A3M6TCE3"/>
<dbReference type="GO" id="GO:0005615">
    <property type="term" value="C:extracellular space"/>
    <property type="evidence" value="ECO:0007669"/>
    <property type="project" value="TreeGrafter"/>
</dbReference>